<name>A0AAN8V7B9_9MAGN</name>
<dbReference type="Proteomes" id="UP001370490">
    <property type="component" value="Unassembled WGS sequence"/>
</dbReference>
<organism evidence="6 7">
    <name type="scientific">Dillenia turbinata</name>
    <dbReference type="NCBI Taxonomy" id="194707"/>
    <lineage>
        <taxon>Eukaryota</taxon>
        <taxon>Viridiplantae</taxon>
        <taxon>Streptophyta</taxon>
        <taxon>Embryophyta</taxon>
        <taxon>Tracheophyta</taxon>
        <taxon>Spermatophyta</taxon>
        <taxon>Magnoliopsida</taxon>
        <taxon>eudicotyledons</taxon>
        <taxon>Gunneridae</taxon>
        <taxon>Pentapetalae</taxon>
        <taxon>Dilleniales</taxon>
        <taxon>Dilleniaceae</taxon>
        <taxon>Dillenia</taxon>
    </lineage>
</organism>
<evidence type="ECO:0000259" key="5">
    <source>
        <dbReference type="Pfam" id="PF04431"/>
    </source>
</evidence>
<proteinExistence type="inferred from homology"/>
<sequence>MAGMSFHYSSCFFLLLFILVQANIGQFDEYWMRRAEKAWKAAMKAFNPNPEEATFRFNAHVAKMINSTRRNLTVNKEGECVATNPIDRCWRCDKDWEKNRRKLADCVLGLGRKTVGGKHGRTYVLTSAADDDLGNPKPGTLCHAVIQKEPLWIVFAKSMIIQLKQELMMTSDKTIDGRGKNVHITKGAGKPTIISHGNRFVAPQNDAAREVTKREYAQESEWKNWQWTSENDEMKNGAFFVQSGNSRPLPTADMIKANPGSWVTRLIRFS</sequence>
<gene>
    <name evidence="6" type="ORF">RJ641_012569</name>
</gene>
<keyword evidence="2 4" id="KW-0732">Signal</keyword>
<dbReference type="InterPro" id="IPR007524">
    <property type="entry name" value="Pec_lyase_N"/>
</dbReference>
<dbReference type="AlphaFoldDB" id="A0AAN8V7B9"/>
<dbReference type="InterPro" id="IPR045032">
    <property type="entry name" value="PEL"/>
</dbReference>
<evidence type="ECO:0000256" key="1">
    <source>
        <dbReference type="ARBA" id="ARBA00010980"/>
    </source>
</evidence>
<evidence type="ECO:0000256" key="4">
    <source>
        <dbReference type="SAM" id="SignalP"/>
    </source>
</evidence>
<dbReference type="Pfam" id="PF04431">
    <property type="entry name" value="Pec_lyase_N"/>
    <property type="match status" value="1"/>
</dbReference>
<feature type="chain" id="PRO_5042896226" evidence="4">
    <location>
        <begin position="23"/>
        <end position="270"/>
    </location>
</feature>
<evidence type="ECO:0000256" key="2">
    <source>
        <dbReference type="ARBA" id="ARBA00022729"/>
    </source>
</evidence>
<keyword evidence="3" id="KW-0325">Glycoprotein</keyword>
<dbReference type="Gene3D" id="2.160.20.10">
    <property type="entry name" value="Single-stranded right-handed beta-helix, Pectin lyase-like"/>
    <property type="match status" value="2"/>
</dbReference>
<dbReference type="EMBL" id="JBAMMX010000019">
    <property type="protein sequence ID" value="KAK6922062.1"/>
    <property type="molecule type" value="Genomic_DNA"/>
</dbReference>
<evidence type="ECO:0000313" key="6">
    <source>
        <dbReference type="EMBL" id="KAK6922062.1"/>
    </source>
</evidence>
<comment type="caution">
    <text evidence="6">The sequence shown here is derived from an EMBL/GenBank/DDBJ whole genome shotgun (WGS) entry which is preliminary data.</text>
</comment>
<dbReference type="GO" id="GO:0030570">
    <property type="term" value="F:pectate lyase activity"/>
    <property type="evidence" value="ECO:0007669"/>
    <property type="project" value="InterPro"/>
</dbReference>
<dbReference type="PANTHER" id="PTHR31683:SF208">
    <property type="entry name" value="PECTATE LYASE"/>
    <property type="match status" value="1"/>
</dbReference>
<feature type="domain" description="Pectate lyase N-terminal" evidence="5">
    <location>
        <begin position="23"/>
        <end position="72"/>
    </location>
</feature>
<protein>
    <submittedName>
        <fullName evidence="6">Pectate lyase, N-terminal</fullName>
    </submittedName>
</protein>
<reference evidence="6 7" key="1">
    <citation type="submission" date="2023-12" db="EMBL/GenBank/DDBJ databases">
        <title>A high-quality genome assembly for Dillenia turbinata (Dilleniales).</title>
        <authorList>
            <person name="Chanderbali A."/>
        </authorList>
    </citation>
    <scope>NUCLEOTIDE SEQUENCE [LARGE SCALE GENOMIC DNA]</scope>
    <source>
        <strain evidence="6">LSX21</strain>
        <tissue evidence="6">Leaf</tissue>
    </source>
</reference>
<dbReference type="SUPFAM" id="SSF51126">
    <property type="entry name" value="Pectin lyase-like"/>
    <property type="match status" value="2"/>
</dbReference>
<dbReference type="PRINTS" id="PR00807">
    <property type="entry name" value="AMBALLERGEN"/>
</dbReference>
<feature type="non-terminal residue" evidence="6">
    <location>
        <position position="270"/>
    </location>
</feature>
<comment type="similarity">
    <text evidence="1">Belongs to the polysaccharide lyase 1 family.</text>
</comment>
<dbReference type="PANTHER" id="PTHR31683">
    <property type="entry name" value="PECTATE LYASE 18-RELATED"/>
    <property type="match status" value="1"/>
</dbReference>
<keyword evidence="6" id="KW-0456">Lyase</keyword>
<feature type="signal peptide" evidence="4">
    <location>
        <begin position="1"/>
        <end position="22"/>
    </location>
</feature>
<dbReference type="InterPro" id="IPR012334">
    <property type="entry name" value="Pectin_lyas_fold"/>
</dbReference>
<evidence type="ECO:0000313" key="7">
    <source>
        <dbReference type="Proteomes" id="UP001370490"/>
    </source>
</evidence>
<dbReference type="InterPro" id="IPR018082">
    <property type="entry name" value="AmbAllergen"/>
</dbReference>
<dbReference type="InterPro" id="IPR011050">
    <property type="entry name" value="Pectin_lyase_fold/virulence"/>
</dbReference>
<keyword evidence="7" id="KW-1185">Reference proteome</keyword>
<accession>A0AAN8V7B9</accession>
<evidence type="ECO:0000256" key="3">
    <source>
        <dbReference type="ARBA" id="ARBA00023180"/>
    </source>
</evidence>